<evidence type="ECO:0000313" key="10">
    <source>
        <dbReference type="Proteomes" id="UP000824262"/>
    </source>
</evidence>
<evidence type="ECO:0000256" key="7">
    <source>
        <dbReference type="SAM" id="MobiDB-lite"/>
    </source>
</evidence>
<gene>
    <name evidence="6" type="primary">nnrD</name>
    <name evidence="9" type="ORF">IAB77_04525</name>
</gene>
<dbReference type="EC" id="4.2.1.136" evidence="6"/>
<dbReference type="InterPro" id="IPR029056">
    <property type="entry name" value="Ribokinase-like"/>
</dbReference>
<feature type="binding site" evidence="6">
    <location>
        <position position="163"/>
    </location>
    <ligand>
        <name>(6S)-NADPHX</name>
        <dbReference type="ChEBI" id="CHEBI:64076"/>
    </ligand>
</feature>
<evidence type="ECO:0000313" key="9">
    <source>
        <dbReference type="EMBL" id="HIQ78503.1"/>
    </source>
</evidence>
<keyword evidence="4 6" id="KW-0520">NAD</keyword>
<dbReference type="PROSITE" id="PS01050">
    <property type="entry name" value="YJEF_C_2"/>
    <property type="match status" value="1"/>
</dbReference>
<evidence type="ECO:0000259" key="8">
    <source>
        <dbReference type="PROSITE" id="PS51383"/>
    </source>
</evidence>
<feature type="binding site" evidence="6">
    <location>
        <position position="112"/>
    </location>
    <ligand>
        <name>(6S)-NADPHX</name>
        <dbReference type="ChEBI" id="CHEBI:64076"/>
    </ligand>
</feature>
<dbReference type="AlphaFoldDB" id="A0A9D1CSK6"/>
<evidence type="ECO:0000256" key="1">
    <source>
        <dbReference type="ARBA" id="ARBA00022741"/>
    </source>
</evidence>
<accession>A0A9D1CSK6</accession>
<reference evidence="9" key="2">
    <citation type="journal article" date="2021" name="PeerJ">
        <title>Extensive microbial diversity within the chicken gut microbiome revealed by metagenomics and culture.</title>
        <authorList>
            <person name="Gilroy R."/>
            <person name="Ravi A."/>
            <person name="Getino M."/>
            <person name="Pursley I."/>
            <person name="Horton D.L."/>
            <person name="Alikhan N.F."/>
            <person name="Baker D."/>
            <person name="Gharbi K."/>
            <person name="Hall N."/>
            <person name="Watson M."/>
            <person name="Adriaenssens E.M."/>
            <person name="Foster-Nyarko E."/>
            <person name="Jarju S."/>
            <person name="Secka A."/>
            <person name="Antonio M."/>
            <person name="Oren A."/>
            <person name="Chaudhuri R.R."/>
            <person name="La Ragione R."/>
            <person name="Hildebrand F."/>
            <person name="Pallen M.J."/>
        </authorList>
    </citation>
    <scope>NUCLEOTIDE SEQUENCE</scope>
    <source>
        <strain evidence="9">ChiBcolR7-354</strain>
    </source>
</reference>
<keyword evidence="1 6" id="KW-0547">Nucleotide-binding</keyword>
<comment type="catalytic activity">
    <reaction evidence="6">
        <text>(6S)-NADPHX + ADP = AMP + phosphate + NADPH + H(+)</text>
        <dbReference type="Rhea" id="RHEA:32235"/>
        <dbReference type="ChEBI" id="CHEBI:15378"/>
        <dbReference type="ChEBI" id="CHEBI:43474"/>
        <dbReference type="ChEBI" id="CHEBI:57783"/>
        <dbReference type="ChEBI" id="CHEBI:64076"/>
        <dbReference type="ChEBI" id="CHEBI:456215"/>
        <dbReference type="ChEBI" id="CHEBI:456216"/>
        <dbReference type="EC" id="4.2.1.136"/>
    </reaction>
</comment>
<comment type="caution">
    <text evidence="9">The sequence shown here is derived from an EMBL/GenBank/DDBJ whole genome shotgun (WGS) entry which is preliminary data.</text>
</comment>
<dbReference type="SUPFAM" id="SSF53613">
    <property type="entry name" value="Ribokinase-like"/>
    <property type="match status" value="1"/>
</dbReference>
<reference evidence="9" key="1">
    <citation type="submission" date="2020-10" db="EMBL/GenBank/DDBJ databases">
        <authorList>
            <person name="Gilroy R."/>
        </authorList>
    </citation>
    <scope>NUCLEOTIDE SEQUENCE</scope>
    <source>
        <strain evidence="9">ChiBcolR7-354</strain>
    </source>
</reference>
<feature type="binding site" evidence="6">
    <location>
        <position position="41"/>
    </location>
    <ligand>
        <name>(6S)-NADPHX</name>
        <dbReference type="ChEBI" id="CHEBI:64076"/>
    </ligand>
</feature>
<dbReference type="NCBIfam" id="TIGR00196">
    <property type="entry name" value="yjeF_cterm"/>
    <property type="match status" value="1"/>
</dbReference>
<dbReference type="GO" id="GO:0052855">
    <property type="term" value="F:ADP-dependent NAD(P)H-hydrate dehydratase activity"/>
    <property type="evidence" value="ECO:0007669"/>
    <property type="project" value="UniProtKB-UniRule"/>
</dbReference>
<dbReference type="InterPro" id="IPR000631">
    <property type="entry name" value="CARKD"/>
</dbReference>
<evidence type="ECO:0000256" key="4">
    <source>
        <dbReference type="ARBA" id="ARBA00023027"/>
    </source>
</evidence>
<feature type="binding site" evidence="6">
    <location>
        <position position="226"/>
    </location>
    <ligand>
        <name>(6S)-NADPHX</name>
        <dbReference type="ChEBI" id="CHEBI:64076"/>
    </ligand>
</feature>
<sequence>MEKPDYNSQTPFSLPRRRRDASKRDFGRLLIVAGSVGYTGAPSLASRAAVRGGAGLVYLGVPEAIYAVTAVKNDEAMPFPLKCGPDGLISPEALPELEERMAKCDVLAVGPGLGRSDGIVELVSGLLRASRVPTVLDADALWAVSRAPEALSEAGCSVVLTPHTGEFERLGGSVSAPREEAAVSFARSHGCAVVLKGQGTVCAFPDGDWSVNTTGNPGMARGGSGDVLTGLMGALLCYLPFRRAVRTAVYLHGLAGDLCAARLGEYGMTPMDMIGRIPDAMKSITEE</sequence>
<dbReference type="HAMAP" id="MF_01965">
    <property type="entry name" value="NADHX_dehydratase"/>
    <property type="match status" value="1"/>
</dbReference>
<dbReference type="PANTHER" id="PTHR12592">
    <property type="entry name" value="ATP-DEPENDENT (S)-NAD(P)H-HYDRATE DEHYDRATASE FAMILY MEMBER"/>
    <property type="match status" value="1"/>
</dbReference>
<dbReference type="Pfam" id="PF01256">
    <property type="entry name" value="Carb_kinase"/>
    <property type="match status" value="1"/>
</dbReference>
<dbReference type="GO" id="GO:0110051">
    <property type="term" value="P:metabolite repair"/>
    <property type="evidence" value="ECO:0007669"/>
    <property type="project" value="TreeGrafter"/>
</dbReference>
<evidence type="ECO:0000256" key="2">
    <source>
        <dbReference type="ARBA" id="ARBA00022840"/>
    </source>
</evidence>
<dbReference type="Proteomes" id="UP000824262">
    <property type="component" value="Unassembled WGS sequence"/>
</dbReference>
<feature type="domain" description="YjeF C-terminal" evidence="8">
    <location>
        <begin position="6"/>
        <end position="284"/>
    </location>
</feature>
<keyword evidence="2 6" id="KW-0067">ATP-binding</keyword>
<keyword evidence="3 6" id="KW-0521">NADP</keyword>
<dbReference type="GO" id="GO:0046496">
    <property type="term" value="P:nicotinamide nucleotide metabolic process"/>
    <property type="evidence" value="ECO:0007669"/>
    <property type="project" value="UniProtKB-UniRule"/>
</dbReference>
<organism evidence="9 10">
    <name type="scientific">Candidatus Scatomorpha intestinavium</name>
    <dbReference type="NCBI Taxonomy" id="2840922"/>
    <lineage>
        <taxon>Bacteria</taxon>
        <taxon>Bacillati</taxon>
        <taxon>Bacillota</taxon>
        <taxon>Clostridia</taxon>
        <taxon>Eubacteriales</taxon>
        <taxon>Candidatus Scatomorpha</taxon>
    </lineage>
</organism>
<feature type="compositionally biased region" description="Polar residues" evidence="7">
    <location>
        <begin position="1"/>
        <end position="12"/>
    </location>
</feature>
<comment type="catalytic activity">
    <reaction evidence="6">
        <text>(6S)-NADHX + ADP = AMP + phosphate + NADH + H(+)</text>
        <dbReference type="Rhea" id="RHEA:32223"/>
        <dbReference type="ChEBI" id="CHEBI:15378"/>
        <dbReference type="ChEBI" id="CHEBI:43474"/>
        <dbReference type="ChEBI" id="CHEBI:57945"/>
        <dbReference type="ChEBI" id="CHEBI:64074"/>
        <dbReference type="ChEBI" id="CHEBI:456215"/>
        <dbReference type="ChEBI" id="CHEBI:456216"/>
        <dbReference type="EC" id="4.2.1.136"/>
    </reaction>
</comment>
<dbReference type="InterPro" id="IPR017953">
    <property type="entry name" value="Carbohydrate_kinase_pred_CS"/>
</dbReference>
<comment type="subunit">
    <text evidence="6">Homotetramer.</text>
</comment>
<dbReference type="CDD" id="cd01171">
    <property type="entry name" value="YXKO-related"/>
    <property type="match status" value="1"/>
</dbReference>
<name>A0A9D1CSK6_9FIRM</name>
<dbReference type="EMBL" id="DVGA01000044">
    <property type="protein sequence ID" value="HIQ78503.1"/>
    <property type="molecule type" value="Genomic_DNA"/>
</dbReference>
<protein>
    <recommendedName>
        <fullName evidence="6">ADP-dependent (S)-NAD(P)H-hydrate dehydratase</fullName>
        <ecNumber evidence="6">4.2.1.136</ecNumber>
    </recommendedName>
    <alternativeName>
        <fullName evidence="6">ADP-dependent NAD(P)HX dehydratase</fullName>
    </alternativeName>
</protein>
<comment type="function">
    <text evidence="6">Catalyzes the dehydration of the S-form of NAD(P)HX at the expense of ADP, which is converted to AMP. Together with NAD(P)HX epimerase, which catalyzes the epimerization of the S- and R-forms, the enzyme allows the repair of both epimers of NAD(P)HX, a damaged form of NAD(P)H that is a result of enzymatic or heat-dependent hydration.</text>
</comment>
<comment type="similarity">
    <text evidence="6">Belongs to the NnrD/CARKD family.</text>
</comment>
<dbReference type="PANTHER" id="PTHR12592:SF0">
    <property type="entry name" value="ATP-DEPENDENT (S)-NAD(P)H-HYDRATE DEHYDRATASE"/>
    <property type="match status" value="1"/>
</dbReference>
<dbReference type="PROSITE" id="PS51383">
    <property type="entry name" value="YJEF_C_3"/>
    <property type="match status" value="1"/>
</dbReference>
<keyword evidence="5 6" id="KW-0456">Lyase</keyword>
<comment type="cofactor">
    <cofactor evidence="6">
        <name>Mg(2+)</name>
        <dbReference type="ChEBI" id="CHEBI:18420"/>
    </cofactor>
</comment>
<evidence type="ECO:0000256" key="3">
    <source>
        <dbReference type="ARBA" id="ARBA00022857"/>
    </source>
</evidence>
<feature type="binding site" evidence="6">
    <location>
        <position position="225"/>
    </location>
    <ligand>
        <name>AMP</name>
        <dbReference type="ChEBI" id="CHEBI:456215"/>
    </ligand>
</feature>
<dbReference type="GO" id="GO:0005524">
    <property type="term" value="F:ATP binding"/>
    <property type="evidence" value="ECO:0007669"/>
    <property type="project" value="UniProtKB-KW"/>
</dbReference>
<evidence type="ECO:0000256" key="6">
    <source>
        <dbReference type="HAMAP-Rule" id="MF_01965"/>
    </source>
</evidence>
<feature type="region of interest" description="Disordered" evidence="7">
    <location>
        <begin position="1"/>
        <end position="20"/>
    </location>
</feature>
<evidence type="ECO:0000256" key="5">
    <source>
        <dbReference type="ARBA" id="ARBA00023239"/>
    </source>
</evidence>
<dbReference type="Gene3D" id="3.40.1190.20">
    <property type="match status" value="1"/>
</dbReference>
<proteinExistence type="inferred from homology"/>
<feature type="binding site" evidence="6">
    <location>
        <begin position="196"/>
        <end position="200"/>
    </location>
    <ligand>
        <name>AMP</name>
        <dbReference type="ChEBI" id="CHEBI:456215"/>
    </ligand>
</feature>
<dbReference type="GO" id="GO:0052856">
    <property type="term" value="F:NAD(P)HX epimerase activity"/>
    <property type="evidence" value="ECO:0007669"/>
    <property type="project" value="TreeGrafter"/>
</dbReference>